<keyword evidence="2" id="KW-0808">Transferase</keyword>
<reference evidence="3 4" key="1">
    <citation type="journal article" date="2018" name="Mol. Plant">
        <title>The genome of Artemisia annua provides insight into the evolution of Asteraceae family and artemisinin biosynthesis.</title>
        <authorList>
            <person name="Shen Q."/>
            <person name="Zhang L."/>
            <person name="Liao Z."/>
            <person name="Wang S."/>
            <person name="Yan T."/>
            <person name="Shi P."/>
            <person name="Liu M."/>
            <person name="Fu X."/>
            <person name="Pan Q."/>
            <person name="Wang Y."/>
            <person name="Lv Z."/>
            <person name="Lu X."/>
            <person name="Zhang F."/>
            <person name="Jiang W."/>
            <person name="Ma Y."/>
            <person name="Chen M."/>
            <person name="Hao X."/>
            <person name="Li L."/>
            <person name="Tang Y."/>
            <person name="Lv G."/>
            <person name="Zhou Y."/>
            <person name="Sun X."/>
            <person name="Brodelius P.E."/>
            <person name="Rose J.K.C."/>
            <person name="Tang K."/>
        </authorList>
    </citation>
    <scope>NUCLEOTIDE SEQUENCE [LARGE SCALE GENOMIC DNA]</scope>
    <source>
        <strain evidence="4">cv. Huhao1</strain>
        <tissue evidence="3">Leaf</tissue>
    </source>
</reference>
<keyword evidence="4" id="KW-1185">Reference proteome</keyword>
<accession>A0A2U1PCB0</accession>
<dbReference type="InterPro" id="IPR000794">
    <property type="entry name" value="Beta-ketoacyl_synthase"/>
</dbReference>
<name>A0A2U1PCB0_ARTAN</name>
<dbReference type="SUPFAM" id="SSF53901">
    <property type="entry name" value="Thiolase-like"/>
    <property type="match status" value="1"/>
</dbReference>
<dbReference type="AlphaFoldDB" id="A0A2U1PCB0"/>
<dbReference type="STRING" id="35608.A0A2U1PCB0"/>
<dbReference type="InterPro" id="IPR016039">
    <property type="entry name" value="Thiolase-like"/>
</dbReference>
<dbReference type="GO" id="GO:0006633">
    <property type="term" value="P:fatty acid biosynthetic process"/>
    <property type="evidence" value="ECO:0007669"/>
    <property type="project" value="TreeGrafter"/>
</dbReference>
<dbReference type="OrthoDB" id="5334845at2759"/>
<dbReference type="GO" id="GO:0004315">
    <property type="term" value="F:3-oxoacyl-[acyl-carrier-protein] synthase activity"/>
    <property type="evidence" value="ECO:0007669"/>
    <property type="project" value="UniProtKB-EC"/>
</dbReference>
<sequence length="275" mass="31036">MLQWKAPIGPFNHEGKPSETHGVPLGGMGSGNITKGILERKFISITPIYPVSQLFHESHMAVWVGKSSVEDKMYGAVGVHFRRNVSKHYETVHPFKKKYHSNLESDTYLDFVLVPEWSKRNGAGSNLFECAKRLTISEGMTRIFMHVADYIGCVRTGREVPMNHHEHFHVLDKEKTFLVGIEIGRSKCFCPESYHFVLRLRRLSPFFVRRILINMAAGHVSMKYGFQNLGTQPNHVAVNSISDATTMIEFGYDDVMVVGGTEANINALFIAGFCK</sequence>
<evidence type="ECO:0000256" key="2">
    <source>
        <dbReference type="ARBA" id="ARBA00022679"/>
    </source>
</evidence>
<dbReference type="PANTHER" id="PTHR11712:SF297">
    <property type="entry name" value="3-OXOACYL-[ACYL-CARRIER-PROTEIN] SYNTHASE, MITOCHONDRIAL"/>
    <property type="match status" value="1"/>
</dbReference>
<evidence type="ECO:0000313" key="3">
    <source>
        <dbReference type="EMBL" id="PWA83386.1"/>
    </source>
</evidence>
<dbReference type="GO" id="GO:0005739">
    <property type="term" value="C:mitochondrion"/>
    <property type="evidence" value="ECO:0007669"/>
    <property type="project" value="TreeGrafter"/>
</dbReference>
<organism evidence="3 4">
    <name type="scientific">Artemisia annua</name>
    <name type="common">Sweet wormwood</name>
    <dbReference type="NCBI Taxonomy" id="35608"/>
    <lineage>
        <taxon>Eukaryota</taxon>
        <taxon>Viridiplantae</taxon>
        <taxon>Streptophyta</taxon>
        <taxon>Embryophyta</taxon>
        <taxon>Tracheophyta</taxon>
        <taxon>Spermatophyta</taxon>
        <taxon>Magnoliopsida</taxon>
        <taxon>eudicotyledons</taxon>
        <taxon>Gunneridae</taxon>
        <taxon>Pentapetalae</taxon>
        <taxon>asterids</taxon>
        <taxon>campanulids</taxon>
        <taxon>Asterales</taxon>
        <taxon>Asteraceae</taxon>
        <taxon>Asteroideae</taxon>
        <taxon>Anthemideae</taxon>
        <taxon>Artemisiinae</taxon>
        <taxon>Artemisia</taxon>
    </lineage>
</organism>
<gene>
    <name evidence="3" type="ORF">CTI12_AA168090</name>
</gene>
<dbReference type="EMBL" id="PKPP01001357">
    <property type="protein sequence ID" value="PWA83386.1"/>
    <property type="molecule type" value="Genomic_DNA"/>
</dbReference>
<protein>
    <recommendedName>
        <fullName evidence="1">beta-ketoacyl-[acyl-carrier-protein] synthase I</fullName>
        <ecNumber evidence="1">2.3.1.41</ecNumber>
    </recommendedName>
</protein>
<dbReference type="PANTHER" id="PTHR11712">
    <property type="entry name" value="POLYKETIDE SYNTHASE-RELATED"/>
    <property type="match status" value="1"/>
</dbReference>
<evidence type="ECO:0000313" key="4">
    <source>
        <dbReference type="Proteomes" id="UP000245207"/>
    </source>
</evidence>
<dbReference type="Gene3D" id="3.40.47.10">
    <property type="match status" value="1"/>
</dbReference>
<dbReference type="Proteomes" id="UP000245207">
    <property type="component" value="Unassembled WGS sequence"/>
</dbReference>
<evidence type="ECO:0000256" key="1">
    <source>
        <dbReference type="ARBA" id="ARBA00013191"/>
    </source>
</evidence>
<dbReference type="EC" id="2.3.1.41" evidence="1"/>
<proteinExistence type="predicted"/>
<comment type="caution">
    <text evidence="3">The sequence shown here is derived from an EMBL/GenBank/DDBJ whole genome shotgun (WGS) entry which is preliminary data.</text>
</comment>